<reference evidence="2" key="1">
    <citation type="submission" date="2023-07" db="EMBL/GenBank/DDBJ databases">
        <title>Functional and genomic diversity of the sorghum phyllosphere microbiome.</title>
        <authorList>
            <person name="Shade A."/>
        </authorList>
    </citation>
    <scope>NUCLEOTIDE SEQUENCE</scope>
    <source>
        <strain evidence="2">SORGH_AS_1067</strain>
    </source>
</reference>
<organism evidence="2 3">
    <name type="scientific">Nocardioides zeae</name>
    <dbReference type="NCBI Taxonomy" id="1457234"/>
    <lineage>
        <taxon>Bacteria</taxon>
        <taxon>Bacillati</taxon>
        <taxon>Actinomycetota</taxon>
        <taxon>Actinomycetes</taxon>
        <taxon>Propionibacteriales</taxon>
        <taxon>Nocardioidaceae</taxon>
        <taxon>Nocardioides</taxon>
    </lineage>
</organism>
<dbReference type="AlphaFoldDB" id="A0AAJ1X4H9"/>
<dbReference type="EMBL" id="JAUTAN010000001">
    <property type="protein sequence ID" value="MDQ1105607.1"/>
    <property type="molecule type" value="Genomic_DNA"/>
</dbReference>
<sequence length="70" mass="7515">MRARRGRTGRGHEGRCGVEADQPALSEDDAAAVAALFAAELLRGWIPRERDLRAGVEAVARRRGGSAELC</sequence>
<dbReference type="Proteomes" id="UP001239215">
    <property type="component" value="Unassembled WGS sequence"/>
</dbReference>
<gene>
    <name evidence="2" type="ORF">QE405_002891</name>
</gene>
<evidence type="ECO:0000313" key="2">
    <source>
        <dbReference type="EMBL" id="MDQ1105607.1"/>
    </source>
</evidence>
<evidence type="ECO:0000256" key="1">
    <source>
        <dbReference type="SAM" id="MobiDB-lite"/>
    </source>
</evidence>
<feature type="region of interest" description="Disordered" evidence="1">
    <location>
        <begin position="1"/>
        <end position="22"/>
    </location>
</feature>
<accession>A0AAJ1X4H9</accession>
<comment type="caution">
    <text evidence="2">The sequence shown here is derived from an EMBL/GenBank/DDBJ whole genome shotgun (WGS) entry which is preliminary data.</text>
</comment>
<evidence type="ECO:0000313" key="3">
    <source>
        <dbReference type="Proteomes" id="UP001239215"/>
    </source>
</evidence>
<protein>
    <submittedName>
        <fullName evidence="2">Uncharacterized protein</fullName>
    </submittedName>
</protein>
<proteinExistence type="predicted"/>
<name>A0AAJ1X4H9_9ACTN</name>